<dbReference type="NCBIfam" id="TIGR01189">
    <property type="entry name" value="ccmA"/>
    <property type="match status" value="1"/>
</dbReference>
<reference evidence="6 7" key="1">
    <citation type="journal article" date="2024" name="Arch. Microbiol.">
        <title>Corallococcus caeni sp. nov., a novel myxobacterium isolated from activated sludge.</title>
        <authorList>
            <person name="Tomita S."/>
            <person name="Nakai R."/>
            <person name="Kuroda K."/>
            <person name="Kurashita H."/>
            <person name="Hatamoto M."/>
            <person name="Yamaguchi T."/>
            <person name="Narihiro T."/>
        </authorList>
    </citation>
    <scope>NUCLEOTIDE SEQUENCE [LARGE SCALE GENOMIC DNA]</scope>
    <source>
        <strain evidence="6 7">NO1</strain>
    </source>
</reference>
<dbReference type="InterPro" id="IPR051782">
    <property type="entry name" value="ABC_Transporter_VariousFunc"/>
</dbReference>
<dbReference type="PROSITE" id="PS00211">
    <property type="entry name" value="ABC_TRANSPORTER_1"/>
    <property type="match status" value="1"/>
</dbReference>
<evidence type="ECO:0000313" key="6">
    <source>
        <dbReference type="EMBL" id="GMU11416.1"/>
    </source>
</evidence>
<proteinExistence type="predicted"/>
<dbReference type="RefSeq" id="WP_338270056.1">
    <property type="nucleotide sequence ID" value="NZ_BTTW01000012.1"/>
</dbReference>
<evidence type="ECO:0000256" key="3">
    <source>
        <dbReference type="ARBA" id="ARBA00022748"/>
    </source>
</evidence>
<protein>
    <submittedName>
        <fullName evidence="6">ABC transporter ATP-binding protein</fullName>
    </submittedName>
</protein>
<evidence type="ECO:0000256" key="4">
    <source>
        <dbReference type="ARBA" id="ARBA00022840"/>
    </source>
</evidence>
<dbReference type="InterPro" id="IPR005895">
    <property type="entry name" value="ABC_transptr_haem_export_CcmA"/>
</dbReference>
<keyword evidence="7" id="KW-1185">Reference proteome</keyword>
<sequence length="221" mass="23474">MPPPPSGSAPALALHDVSKRYGRRWALARLTYALPAGRSLLLTGHNGSGKTTLLRLVATALGPTAGRVEVLGRDAVLDREAVRRDVALLSHASFLYEDLTAQQNLMVLGRLLGVDAPQDVADALLNKVGLTRRTDSPVRGFSAGMRKRLAIARLLMKAPALALLDEPFGELDPAGIQDMEGVIAELKAGGTTVVLATHLIEQGLSLCEERLHLQDGRAVAA</sequence>
<dbReference type="Proteomes" id="UP001342631">
    <property type="component" value="Unassembled WGS sequence"/>
</dbReference>
<dbReference type="InterPro" id="IPR017871">
    <property type="entry name" value="ABC_transporter-like_CS"/>
</dbReference>
<dbReference type="EMBL" id="BTTX01000013">
    <property type="protein sequence ID" value="GMU11416.1"/>
    <property type="molecule type" value="Genomic_DNA"/>
</dbReference>
<dbReference type="SUPFAM" id="SSF52540">
    <property type="entry name" value="P-loop containing nucleoside triphosphate hydrolases"/>
    <property type="match status" value="1"/>
</dbReference>
<keyword evidence="3" id="KW-0201">Cytochrome c-type biogenesis</keyword>
<feature type="domain" description="ABC transporter" evidence="5">
    <location>
        <begin position="12"/>
        <end position="221"/>
    </location>
</feature>
<evidence type="ECO:0000259" key="5">
    <source>
        <dbReference type="PROSITE" id="PS50893"/>
    </source>
</evidence>
<name>A0ABQ6R5T8_9BACT</name>
<dbReference type="InterPro" id="IPR027417">
    <property type="entry name" value="P-loop_NTPase"/>
</dbReference>
<dbReference type="CDD" id="cd03230">
    <property type="entry name" value="ABC_DR_subfamily_A"/>
    <property type="match status" value="1"/>
</dbReference>
<dbReference type="InterPro" id="IPR003593">
    <property type="entry name" value="AAA+_ATPase"/>
</dbReference>
<dbReference type="PROSITE" id="PS50893">
    <property type="entry name" value="ABC_TRANSPORTER_2"/>
    <property type="match status" value="1"/>
</dbReference>
<dbReference type="SMART" id="SM00382">
    <property type="entry name" value="AAA"/>
    <property type="match status" value="1"/>
</dbReference>
<comment type="caution">
    <text evidence="6">The sequence shown here is derived from an EMBL/GenBank/DDBJ whole genome shotgun (WGS) entry which is preliminary data.</text>
</comment>
<gene>
    <name evidence="6" type="ORF">ASNO1_76700</name>
</gene>
<dbReference type="Gene3D" id="3.40.50.300">
    <property type="entry name" value="P-loop containing nucleotide triphosphate hydrolases"/>
    <property type="match status" value="1"/>
</dbReference>
<dbReference type="PANTHER" id="PTHR42939:SF1">
    <property type="entry name" value="ABC TRANSPORTER ATP-BINDING PROTEIN ALBC-RELATED"/>
    <property type="match status" value="1"/>
</dbReference>
<dbReference type="PANTHER" id="PTHR42939">
    <property type="entry name" value="ABC TRANSPORTER ATP-BINDING PROTEIN ALBC-RELATED"/>
    <property type="match status" value="1"/>
</dbReference>
<dbReference type="InterPro" id="IPR003439">
    <property type="entry name" value="ABC_transporter-like_ATP-bd"/>
</dbReference>
<keyword evidence="1" id="KW-0813">Transport</keyword>
<dbReference type="GO" id="GO:0005524">
    <property type="term" value="F:ATP binding"/>
    <property type="evidence" value="ECO:0007669"/>
    <property type="project" value="UniProtKB-KW"/>
</dbReference>
<organism evidence="6 7">
    <name type="scientific">Corallococcus caeni</name>
    <dbReference type="NCBI Taxonomy" id="3082388"/>
    <lineage>
        <taxon>Bacteria</taxon>
        <taxon>Pseudomonadati</taxon>
        <taxon>Myxococcota</taxon>
        <taxon>Myxococcia</taxon>
        <taxon>Myxococcales</taxon>
        <taxon>Cystobacterineae</taxon>
        <taxon>Myxococcaceae</taxon>
        <taxon>Corallococcus</taxon>
    </lineage>
</organism>
<keyword evidence="2" id="KW-0547">Nucleotide-binding</keyword>
<dbReference type="Pfam" id="PF00005">
    <property type="entry name" value="ABC_tran"/>
    <property type="match status" value="1"/>
</dbReference>
<accession>A0ABQ6R5T8</accession>
<evidence type="ECO:0000313" key="7">
    <source>
        <dbReference type="Proteomes" id="UP001342631"/>
    </source>
</evidence>
<keyword evidence="4 6" id="KW-0067">ATP-binding</keyword>
<evidence type="ECO:0000256" key="1">
    <source>
        <dbReference type="ARBA" id="ARBA00022448"/>
    </source>
</evidence>
<evidence type="ECO:0000256" key="2">
    <source>
        <dbReference type="ARBA" id="ARBA00022741"/>
    </source>
</evidence>